<dbReference type="AlphaFoldDB" id="F9WI19"/>
<reference evidence="2 3" key="2">
    <citation type="journal article" date="2012" name="Proc. Natl. Acad. Sci. U.S.A.">
        <title>Antigenic diversity is generated by distinct evolutionary mechanisms in African trypanosome species.</title>
        <authorList>
            <person name="Jackson A.P."/>
            <person name="Berry A."/>
            <person name="Aslett M."/>
            <person name="Allison H.C."/>
            <person name="Burton P."/>
            <person name="Vavrova-Anderson J."/>
            <person name="Brown R."/>
            <person name="Browne H."/>
            <person name="Corton N."/>
            <person name="Hauser H."/>
            <person name="Gamble J."/>
            <person name="Gilderthorp R."/>
            <person name="Marcello L."/>
            <person name="McQuillan J."/>
            <person name="Otto T.D."/>
            <person name="Quail M.A."/>
            <person name="Sanders M.J."/>
            <person name="van Tonder A."/>
            <person name="Ginger M.L."/>
            <person name="Field M.C."/>
            <person name="Barry J.D."/>
            <person name="Hertz-Fowler C."/>
            <person name="Berriman M."/>
        </authorList>
    </citation>
    <scope>NUCLEOTIDE SEQUENCE [LARGE SCALE GENOMIC DNA]</scope>
    <source>
        <strain evidence="2 3">IL3000</strain>
    </source>
</reference>
<dbReference type="Proteomes" id="UP000000702">
    <property type="component" value="Unassembled WGS sequence"/>
</dbReference>
<evidence type="ECO:0000313" key="2">
    <source>
        <dbReference type="EMBL" id="CCD16964.1"/>
    </source>
</evidence>
<accession>F9WI19</accession>
<organism evidence="2 3">
    <name type="scientific">Trypanosoma congolense (strain IL3000)</name>
    <dbReference type="NCBI Taxonomy" id="1068625"/>
    <lineage>
        <taxon>Eukaryota</taxon>
        <taxon>Discoba</taxon>
        <taxon>Euglenozoa</taxon>
        <taxon>Kinetoplastea</taxon>
        <taxon>Metakinetoplastina</taxon>
        <taxon>Trypanosomatida</taxon>
        <taxon>Trypanosomatidae</taxon>
        <taxon>Trypanosoma</taxon>
        <taxon>Nannomonas</taxon>
    </lineage>
</organism>
<sequence length="235" mass="26654">MVFSRAFSHRSPKHVLPLPSNTFKPFPDLTLICWCSTHLMLLGSNPFPPHISSEYSSGILPLPLEWTKVDVRSGGFRIRRRLQRPTWRPVLTPFLRYLPVIAIIMTDLLIYLVVPWCLLHCHLVRLCLAATSGQLVWVFRRALLSSFYGFTRGFPSPHKGICCHGIAQVLLQGGPCAIRTACCSWHRMCVSLLLSPWLRFSAPFGRALFLSLLFIPLCANFSHPRVREHTPPGSK</sequence>
<evidence type="ECO:0000313" key="3">
    <source>
        <dbReference type="Proteomes" id="UP000000702"/>
    </source>
</evidence>
<comment type="caution">
    <text evidence="2">The sequence shown here is derived from an EMBL/GenBank/DDBJ whole genome shotgun (WGS) entry which is preliminary data.</text>
</comment>
<reference evidence="3" key="1">
    <citation type="submission" date="2011-07" db="EMBL/GenBank/DDBJ databases">
        <title>Divergent evolution of antigenic variation in African trypanosomes.</title>
        <authorList>
            <person name="Jackson A.P."/>
            <person name="Berry A."/>
            <person name="Allison H.C."/>
            <person name="Burton P."/>
            <person name="Anderson J."/>
            <person name="Aslett M."/>
            <person name="Brown R."/>
            <person name="Corton N."/>
            <person name="Harris D."/>
            <person name="Hauser H."/>
            <person name="Gamble J."/>
            <person name="Gilderthorp R."/>
            <person name="McQuillan J."/>
            <person name="Quail M.A."/>
            <person name="Sanders M."/>
            <person name="Van Tonder A."/>
            <person name="Ginger M.L."/>
            <person name="Donelson J.E."/>
            <person name="Field M.C."/>
            <person name="Barry J.D."/>
            <person name="Berriman M."/>
            <person name="Hertz-Fowler C."/>
        </authorList>
    </citation>
    <scope>NUCLEOTIDE SEQUENCE [LARGE SCALE GENOMIC DNA]</scope>
    <source>
        <strain evidence="3">IL3000</strain>
    </source>
</reference>
<keyword evidence="1" id="KW-0472">Membrane</keyword>
<evidence type="ECO:0000256" key="1">
    <source>
        <dbReference type="SAM" id="Phobius"/>
    </source>
</evidence>
<gene>
    <name evidence="2" type="ORF">TCIL3000_0_00090</name>
</gene>
<name>F9WI19_TRYCI</name>
<keyword evidence="1" id="KW-0812">Transmembrane</keyword>
<feature type="transmembrane region" description="Helical" evidence="1">
    <location>
        <begin position="94"/>
        <end position="114"/>
    </location>
</feature>
<keyword evidence="3" id="KW-1185">Reference proteome</keyword>
<proteinExistence type="predicted"/>
<keyword evidence="1" id="KW-1133">Transmembrane helix</keyword>
<dbReference type="VEuPathDB" id="TriTrypDB:TcIL3000_0_00090"/>
<protein>
    <submittedName>
        <fullName evidence="2">WGS project CAEQ00000000 data, annotated contig 7</fullName>
    </submittedName>
</protein>
<dbReference type="EMBL" id="CAEQ01002516">
    <property type="protein sequence ID" value="CCD16964.1"/>
    <property type="molecule type" value="Genomic_DNA"/>
</dbReference>